<evidence type="ECO:0000313" key="3">
    <source>
        <dbReference type="EMBL" id="KAB6469410.1"/>
    </source>
</evidence>
<evidence type="ECO:0008006" key="6">
    <source>
        <dbReference type="Google" id="ProtNLM"/>
    </source>
</evidence>
<organism evidence="2 5">
    <name type="scientific">Phocaeicola vulgatus</name>
    <name type="common">Bacteroides vulgatus</name>
    <dbReference type="NCBI Taxonomy" id="821"/>
    <lineage>
        <taxon>Bacteria</taxon>
        <taxon>Pseudomonadati</taxon>
        <taxon>Bacteroidota</taxon>
        <taxon>Bacteroidia</taxon>
        <taxon>Bacteroidales</taxon>
        <taxon>Bacteroidaceae</taxon>
        <taxon>Phocaeicola</taxon>
    </lineage>
</organism>
<evidence type="ECO:0000256" key="1">
    <source>
        <dbReference type="SAM" id="SignalP"/>
    </source>
</evidence>
<protein>
    <recommendedName>
        <fullName evidence="6">Lipoprotein</fullName>
    </recommendedName>
</protein>
<keyword evidence="1" id="KW-0732">Signal</keyword>
<dbReference type="EMBL" id="WDBZ01000111">
    <property type="protein sequence ID" value="KAB6443225.1"/>
    <property type="molecule type" value="Genomic_DNA"/>
</dbReference>
<dbReference type="AlphaFoldDB" id="A0A6G0GGV1"/>
<name>A0A6G0GGV1_PHOVU</name>
<sequence length="170" mass="18369">MKTLIITCLSVLLMLNFSACSSNDEIENTPINDKKLCVGTEEFITSLKSIVSSSPTRSVKDEEAMVPDLIESSIKFLNENNISYADFCEDQNDPRIAVIAIGIAEYNLSQKAQTRTTVGGCLLQSLGLKGVGEQSVKAVAKRVGKAVLKKAVPYVGWGVFAVEMAMCIAE</sequence>
<dbReference type="EMBL" id="WDBY01000101">
    <property type="protein sequence ID" value="KAB6469410.1"/>
    <property type="molecule type" value="Genomic_DNA"/>
</dbReference>
<comment type="caution">
    <text evidence="2">The sequence shown here is derived from an EMBL/GenBank/DDBJ whole genome shotgun (WGS) entry which is preliminary data.</text>
</comment>
<reference evidence="4 5" key="1">
    <citation type="journal article" date="2019" name="Nat. Med.">
        <title>A library of human gut bacterial isolates paired with longitudinal multiomics data enables mechanistic microbiome research.</title>
        <authorList>
            <person name="Poyet M."/>
            <person name="Groussin M."/>
            <person name="Gibbons S.M."/>
            <person name="Avila-Pacheco J."/>
            <person name="Jiang X."/>
            <person name="Kearney S.M."/>
            <person name="Perrotta A.R."/>
            <person name="Berdy B."/>
            <person name="Zhao S."/>
            <person name="Lieberman T.D."/>
            <person name="Swanson P.K."/>
            <person name="Smith M."/>
            <person name="Roesemann S."/>
            <person name="Alexander J.E."/>
            <person name="Rich S.A."/>
            <person name="Livny J."/>
            <person name="Vlamakis H."/>
            <person name="Clish C."/>
            <person name="Bullock K."/>
            <person name="Deik A."/>
            <person name="Scott J."/>
            <person name="Pierce K.A."/>
            <person name="Xavier R.J."/>
            <person name="Alm E.J."/>
        </authorList>
    </citation>
    <scope>NUCLEOTIDE SEQUENCE [LARGE SCALE GENOMIC DNA]</scope>
    <source>
        <strain evidence="3 4">BIOML-A140</strain>
        <strain evidence="2 5">BIOML-A141</strain>
    </source>
</reference>
<gene>
    <name evidence="3" type="ORF">GAZ06_23995</name>
    <name evidence="2" type="ORF">GAZ09_24215</name>
</gene>
<accession>A0A6G0GGV1</accession>
<evidence type="ECO:0000313" key="2">
    <source>
        <dbReference type="EMBL" id="KAB6443225.1"/>
    </source>
</evidence>
<feature type="chain" id="PRO_5036384513" description="Lipoprotein" evidence="1">
    <location>
        <begin position="20"/>
        <end position="170"/>
    </location>
</feature>
<evidence type="ECO:0000313" key="5">
    <source>
        <dbReference type="Proteomes" id="UP000483142"/>
    </source>
</evidence>
<dbReference type="Proteomes" id="UP000468344">
    <property type="component" value="Unassembled WGS sequence"/>
</dbReference>
<proteinExistence type="predicted"/>
<evidence type="ECO:0000313" key="4">
    <source>
        <dbReference type="Proteomes" id="UP000468344"/>
    </source>
</evidence>
<feature type="signal peptide" evidence="1">
    <location>
        <begin position="1"/>
        <end position="19"/>
    </location>
</feature>
<dbReference type="Proteomes" id="UP000483142">
    <property type="component" value="Unassembled WGS sequence"/>
</dbReference>